<keyword evidence="1" id="KW-0934">Plastid</keyword>
<accession>A0A6J4AHE8</accession>
<keyword evidence="1" id="KW-0150">Chloroplast</keyword>
<dbReference type="AlphaFoldDB" id="A0A6J4AHE8"/>
<protein>
    <submittedName>
        <fullName evidence="1">Photosystem I subunit XII</fullName>
    </submittedName>
</protein>
<evidence type="ECO:0000313" key="1">
    <source>
        <dbReference type="EMBL" id="BBN66716.1"/>
    </source>
</evidence>
<reference evidence="1" key="1">
    <citation type="journal article" date="2020" name="Front. Plant Sci.">
        <title>The origin and evolution of plastid genome downsizing in Southern Hemispheric cypresses (Cupressaceae).</title>
        <authorList>
            <person name="Sudianto E."/>
            <person name="Wu C."/>
            <person name="Chaw S."/>
        </authorList>
    </citation>
    <scope>NUCLEOTIDE SEQUENCE</scope>
</reference>
<geneLocation type="chloroplast" evidence="1"/>
<name>A0A6J4AHE8_9CONI</name>
<proteinExistence type="predicted"/>
<sequence>MISQGQHFDSPFYCCYFDNNYLSFQIR</sequence>
<gene>
    <name evidence="1" type="primary">psaM</name>
</gene>
<organism evidence="1">
    <name type="scientific">Microbiota decussata</name>
    <dbReference type="NCBI Taxonomy" id="13614"/>
    <lineage>
        <taxon>Eukaryota</taxon>
        <taxon>Viridiplantae</taxon>
        <taxon>Streptophyta</taxon>
        <taxon>Embryophyta</taxon>
        <taxon>Tracheophyta</taxon>
        <taxon>Spermatophyta</taxon>
        <taxon>Pinopsida</taxon>
        <taxon>Pinidae</taxon>
        <taxon>Conifers II</taxon>
        <taxon>Cupressales</taxon>
        <taxon>Cupressaceae</taxon>
        <taxon>Microbiota</taxon>
    </lineage>
</organism>
<dbReference type="EMBL" id="LC500580">
    <property type="protein sequence ID" value="BBN66716.1"/>
    <property type="molecule type" value="Genomic_DNA"/>
</dbReference>